<evidence type="ECO:0000313" key="2">
    <source>
        <dbReference type="EMBL" id="XBP70849.1"/>
    </source>
</evidence>
<sequence>MKKRHFLNASMAGAVAGALAMPSWAAAQGSRRAQSGPTLLTVSGRIGAGNRGPLDPALDQMMAKQKIMFDKAQVFDFAAITALPAVTIKPTLEYDGKPHSLKGPLLLDVMKACGVKAGDKTMLFLRAVDGYAAQVSAADAGKYRFIVATHLDGQPMALGGLGPLWGVYDADRFPDMAAKPLPARFANCPWATYHIEVREG</sequence>
<dbReference type="RefSeq" id="WP_349280177.1">
    <property type="nucleotide sequence ID" value="NZ_CBCSCU010000032.1"/>
</dbReference>
<dbReference type="AlphaFoldDB" id="A0AAU7LT67"/>
<dbReference type="InterPro" id="IPR036374">
    <property type="entry name" value="OxRdtase_Mopterin-bd_sf"/>
</dbReference>
<accession>A0AAU7LT67</accession>
<gene>
    <name evidence="2" type="ORF">ABLV49_03290</name>
</gene>
<proteinExistence type="predicted"/>
<feature type="chain" id="PRO_5043941410" evidence="1">
    <location>
        <begin position="28"/>
        <end position="200"/>
    </location>
</feature>
<reference evidence="2" key="1">
    <citation type="submission" date="2024-05" db="EMBL/GenBank/DDBJ databases">
        <authorList>
            <person name="Bunk B."/>
            <person name="Swiderski J."/>
            <person name="Sproer C."/>
            <person name="Thiel V."/>
        </authorList>
    </citation>
    <scope>NUCLEOTIDE SEQUENCE</scope>
    <source>
        <strain evidence="2">DSM 17735</strain>
    </source>
</reference>
<keyword evidence="1" id="KW-0732">Signal</keyword>
<dbReference type="SUPFAM" id="SSF56524">
    <property type="entry name" value="Oxidoreductase molybdopterin-binding domain"/>
    <property type="match status" value="1"/>
</dbReference>
<organism evidence="2">
    <name type="scientific">Polaromonas hydrogenivorans</name>
    <dbReference type="NCBI Taxonomy" id="335476"/>
    <lineage>
        <taxon>Bacteria</taxon>
        <taxon>Pseudomonadati</taxon>
        <taxon>Pseudomonadota</taxon>
        <taxon>Betaproteobacteria</taxon>
        <taxon>Burkholderiales</taxon>
        <taxon>Comamonadaceae</taxon>
        <taxon>Polaromonas</taxon>
    </lineage>
</organism>
<protein>
    <submittedName>
        <fullName evidence="2">Molybdopterin-dependent oxidoreductase</fullName>
    </submittedName>
</protein>
<feature type="signal peptide" evidence="1">
    <location>
        <begin position="1"/>
        <end position="27"/>
    </location>
</feature>
<dbReference type="EMBL" id="CP157675">
    <property type="protein sequence ID" value="XBP70849.1"/>
    <property type="molecule type" value="Genomic_DNA"/>
</dbReference>
<name>A0AAU7LT67_9BURK</name>
<evidence type="ECO:0000256" key="1">
    <source>
        <dbReference type="SAM" id="SignalP"/>
    </source>
</evidence>